<protein>
    <submittedName>
        <fullName evidence="1">Uncharacterized protein</fullName>
    </submittedName>
</protein>
<dbReference type="Proteomes" id="UP000427906">
    <property type="component" value="Chromosome"/>
</dbReference>
<evidence type="ECO:0000313" key="2">
    <source>
        <dbReference type="Proteomes" id="UP000427906"/>
    </source>
</evidence>
<gene>
    <name evidence="1" type="ORF">DSCA_05560</name>
</gene>
<accession>A0A5K7YCF5</accession>
<reference evidence="1 2" key="1">
    <citation type="submission" date="2019-11" db="EMBL/GenBank/DDBJ databases">
        <title>Comparative genomics of hydrocarbon-degrading Desulfosarcina strains.</title>
        <authorList>
            <person name="Watanabe M."/>
            <person name="Kojima H."/>
            <person name="Fukui M."/>
        </authorList>
    </citation>
    <scope>NUCLEOTIDE SEQUENCE [LARGE SCALE GENOMIC DNA]</scope>
    <source>
        <strain evidence="1 2">PL12</strain>
    </source>
</reference>
<dbReference type="KEGG" id="dalk:DSCA_05560"/>
<sequence length="142" mass="16603">MLRVTTEKVILFTWIGYGNDFWLEEYIPEICGIDKALFPTLMEMEKMIGPITVETVEIPYNCTDGFMCAYWRRPKSYLDSDVRKAISTFSRVNELQKSLQNLDADLSNGIWDKKYGHLLMKESMDFGYRVVVRNKEIAQQPN</sequence>
<dbReference type="Gene3D" id="3.40.50.150">
    <property type="entry name" value="Vaccinia Virus protein VP39"/>
    <property type="match status" value="1"/>
</dbReference>
<dbReference type="EMBL" id="AP021874">
    <property type="protein sequence ID" value="BBO66626.1"/>
    <property type="molecule type" value="Genomic_DNA"/>
</dbReference>
<dbReference type="InterPro" id="IPR029063">
    <property type="entry name" value="SAM-dependent_MTases_sf"/>
</dbReference>
<keyword evidence="2" id="KW-1185">Reference proteome</keyword>
<name>A0A5K7YCF5_9BACT</name>
<evidence type="ECO:0000313" key="1">
    <source>
        <dbReference type="EMBL" id="BBO66626.1"/>
    </source>
</evidence>
<dbReference type="AlphaFoldDB" id="A0A5K7YCF5"/>
<proteinExistence type="predicted"/>
<organism evidence="1 2">
    <name type="scientific">Desulfosarcina alkanivorans</name>
    <dbReference type="NCBI Taxonomy" id="571177"/>
    <lineage>
        <taxon>Bacteria</taxon>
        <taxon>Pseudomonadati</taxon>
        <taxon>Thermodesulfobacteriota</taxon>
        <taxon>Desulfobacteria</taxon>
        <taxon>Desulfobacterales</taxon>
        <taxon>Desulfosarcinaceae</taxon>
        <taxon>Desulfosarcina</taxon>
    </lineage>
</organism>